<dbReference type="EMBL" id="CP151919">
    <property type="protein sequence ID" value="XAD55813.1"/>
    <property type="molecule type" value="Genomic_DNA"/>
</dbReference>
<keyword evidence="3" id="KW-0808">Transferase</keyword>
<dbReference type="RefSeq" id="WP_342596065.1">
    <property type="nucleotide sequence ID" value="NZ_CP151919.1"/>
</dbReference>
<keyword evidence="6" id="KW-0016">Alginate biosynthesis</keyword>
<dbReference type="Proteomes" id="UP001453229">
    <property type="component" value="Chromosome"/>
</dbReference>
<accession>A0ABZ3CXM6</accession>
<comment type="subcellular location">
    <subcellularLocation>
        <location evidence="1">Periplasm</location>
    </subcellularLocation>
</comment>
<protein>
    <recommendedName>
        <fullName evidence="7">AlgX/AlgJ SGNH hydrolase-like domain-containing protein</fullName>
    </recommendedName>
</protein>
<evidence type="ECO:0000256" key="5">
    <source>
        <dbReference type="ARBA" id="ARBA00022764"/>
    </source>
</evidence>
<reference evidence="8 9" key="1">
    <citation type="submission" date="2024-04" db="EMBL/GenBank/DDBJ databases">
        <title>Salinicola lusitanus LLJ914,a marine bacterium isolated from the Okinawa Trough.</title>
        <authorList>
            <person name="Li J."/>
        </authorList>
    </citation>
    <scope>NUCLEOTIDE SEQUENCE [LARGE SCALE GENOMIC DNA]</scope>
    <source>
        <strain evidence="8 9">LLJ914</strain>
    </source>
</reference>
<dbReference type="SUPFAM" id="SSF48452">
    <property type="entry name" value="TPR-like"/>
    <property type="match status" value="1"/>
</dbReference>
<organism evidence="8 9">
    <name type="scientific">Salinicola lusitanus</name>
    <dbReference type="NCBI Taxonomy" id="1949085"/>
    <lineage>
        <taxon>Bacteria</taxon>
        <taxon>Pseudomonadati</taxon>
        <taxon>Pseudomonadota</taxon>
        <taxon>Gammaproteobacteria</taxon>
        <taxon>Oceanospirillales</taxon>
        <taxon>Halomonadaceae</taxon>
        <taxon>Salinicola</taxon>
    </lineage>
</organism>
<evidence type="ECO:0000256" key="2">
    <source>
        <dbReference type="ARBA" id="ARBA00005182"/>
    </source>
</evidence>
<name>A0ABZ3CXM6_9GAMM</name>
<evidence type="ECO:0000256" key="3">
    <source>
        <dbReference type="ARBA" id="ARBA00022679"/>
    </source>
</evidence>
<evidence type="ECO:0000256" key="4">
    <source>
        <dbReference type="ARBA" id="ARBA00022729"/>
    </source>
</evidence>
<keyword evidence="9" id="KW-1185">Reference proteome</keyword>
<sequence>MSSTSFAERIEQIPELVVQAEERLARHDFTGAIALLEPAFRAGIDSLDLSSALMQAYEGAGDIAKQEALMAVVLRKSPQPPLKLSIAYAEAAMRRGDWSSAVQRWQSILDHQASFPPQVYLRQARALLAAKQFTAALGVVDLALEARPDDPVLVDLKSVIASQKAKKYQVVVQPLEAASALHWEIVDGQRQIAALETFRRYRVGGRVDVPPDRQPELIAIGPEGESSLPLERKPQAGVDAGAWLFEHSLDIAAGVTLGVRDGNGELLQCVRLSVAPVMEVVEGREGWLFLANDTNASVDQFTGRKRLSDEERSQWRFFAAGLAPLQRQRSLLFLIANSKEMVRPEHYPYERAEVTITEQVSALLDEGGIDYCNPVAAMQAEVDSYYPTDTHWSGRGAYLAFAACMRHFGYDDDFESQYVFEKREVVGDLGSKREPPAKSSSTVAVFREKSGVFCRFSNYLPGTGNITIFENARPIHDRTLVIFGGSSAGAGGFATLFANVFRRVVVVNLPGSYVHEIVDREAADHVILQTNERYLTTPGRIVKTLAEAELERVTRAIPAAGRAKLMERMGRFDPCEPYHGFMKTLLAG</sequence>
<proteinExistence type="predicted"/>
<keyword evidence="4" id="KW-0732">Signal</keyword>
<keyword evidence="5" id="KW-0574">Periplasm</keyword>
<comment type="pathway">
    <text evidence="2">Glycan biosynthesis; alginate biosynthesis.</text>
</comment>
<dbReference type="Pfam" id="PF16822">
    <property type="entry name" value="ALGX"/>
    <property type="match status" value="1"/>
</dbReference>
<dbReference type="InterPro" id="IPR011990">
    <property type="entry name" value="TPR-like_helical_dom_sf"/>
</dbReference>
<evidence type="ECO:0000256" key="1">
    <source>
        <dbReference type="ARBA" id="ARBA00004418"/>
    </source>
</evidence>
<evidence type="ECO:0000256" key="6">
    <source>
        <dbReference type="ARBA" id="ARBA00022841"/>
    </source>
</evidence>
<gene>
    <name evidence="8" type="ORF">AAGT95_07475</name>
</gene>
<evidence type="ECO:0000313" key="8">
    <source>
        <dbReference type="EMBL" id="XAD55813.1"/>
    </source>
</evidence>
<dbReference type="Gene3D" id="1.25.40.10">
    <property type="entry name" value="Tetratricopeptide repeat domain"/>
    <property type="match status" value="1"/>
</dbReference>
<evidence type="ECO:0000259" key="7">
    <source>
        <dbReference type="Pfam" id="PF16822"/>
    </source>
</evidence>
<dbReference type="InterPro" id="IPR031811">
    <property type="entry name" value="ALGX/ALGJ_SGNH-like"/>
</dbReference>
<evidence type="ECO:0000313" key="9">
    <source>
        <dbReference type="Proteomes" id="UP001453229"/>
    </source>
</evidence>
<feature type="domain" description="AlgX/AlgJ SGNH hydrolase-like" evidence="7">
    <location>
        <begin position="280"/>
        <end position="420"/>
    </location>
</feature>